<feature type="region of interest" description="Disordered" evidence="1">
    <location>
        <begin position="118"/>
        <end position="140"/>
    </location>
</feature>
<accession>A0A382F577</accession>
<gene>
    <name evidence="2" type="ORF">METZ01_LOCUS210197</name>
</gene>
<dbReference type="Gene3D" id="3.40.50.150">
    <property type="entry name" value="Vaccinia Virus protein VP39"/>
    <property type="match status" value="1"/>
</dbReference>
<feature type="non-terminal residue" evidence="2">
    <location>
        <position position="140"/>
    </location>
</feature>
<dbReference type="InterPro" id="IPR029063">
    <property type="entry name" value="SAM-dependent_MTases_sf"/>
</dbReference>
<evidence type="ECO:0000256" key="1">
    <source>
        <dbReference type="SAM" id="MobiDB-lite"/>
    </source>
</evidence>
<evidence type="ECO:0000313" key="2">
    <source>
        <dbReference type="EMBL" id="SVB57343.1"/>
    </source>
</evidence>
<sequence>MTVEGLDDALRRRLEALCEEGWELWSRFDIEVRQNDWHPFVAADYGVVQQALVSVRAPGLRFLELGSATGIITIMADMLGYEAFGIELDADLVDIARGLATRSGSKARFARGSFLPTGFRPRDGEDPRLRTIGESASAYP</sequence>
<proteinExistence type="predicted"/>
<organism evidence="2">
    <name type="scientific">marine metagenome</name>
    <dbReference type="NCBI Taxonomy" id="408172"/>
    <lineage>
        <taxon>unclassified sequences</taxon>
        <taxon>metagenomes</taxon>
        <taxon>ecological metagenomes</taxon>
    </lineage>
</organism>
<name>A0A382F577_9ZZZZ</name>
<dbReference type="SUPFAM" id="SSF53335">
    <property type="entry name" value="S-adenosyl-L-methionine-dependent methyltransferases"/>
    <property type="match status" value="1"/>
</dbReference>
<protein>
    <recommendedName>
        <fullName evidence="3">Methyltransferase domain-containing protein</fullName>
    </recommendedName>
</protein>
<feature type="compositionally biased region" description="Basic and acidic residues" evidence="1">
    <location>
        <begin position="120"/>
        <end position="131"/>
    </location>
</feature>
<dbReference type="EMBL" id="UINC01047722">
    <property type="protein sequence ID" value="SVB57343.1"/>
    <property type="molecule type" value="Genomic_DNA"/>
</dbReference>
<dbReference type="AlphaFoldDB" id="A0A382F577"/>
<evidence type="ECO:0008006" key="3">
    <source>
        <dbReference type="Google" id="ProtNLM"/>
    </source>
</evidence>
<reference evidence="2" key="1">
    <citation type="submission" date="2018-05" db="EMBL/GenBank/DDBJ databases">
        <authorList>
            <person name="Lanie J.A."/>
            <person name="Ng W.-L."/>
            <person name="Kazmierczak K.M."/>
            <person name="Andrzejewski T.M."/>
            <person name="Davidsen T.M."/>
            <person name="Wayne K.J."/>
            <person name="Tettelin H."/>
            <person name="Glass J.I."/>
            <person name="Rusch D."/>
            <person name="Podicherti R."/>
            <person name="Tsui H.-C.T."/>
            <person name="Winkler M.E."/>
        </authorList>
    </citation>
    <scope>NUCLEOTIDE SEQUENCE</scope>
</reference>